<dbReference type="InterPro" id="IPR046987">
    <property type="entry name" value="Myo9"/>
</dbReference>
<dbReference type="PANTHER" id="PTHR46184:SF5">
    <property type="entry name" value="UNCONVENTIONAL MYOSIN-IXA-LIKE"/>
    <property type="match status" value="1"/>
</dbReference>
<dbReference type="GO" id="GO:0005737">
    <property type="term" value="C:cytoplasm"/>
    <property type="evidence" value="ECO:0007669"/>
    <property type="project" value="UniProtKB-SubCell"/>
</dbReference>
<dbReference type="GO" id="GO:0000146">
    <property type="term" value="F:microfilament motor activity"/>
    <property type="evidence" value="ECO:0007669"/>
    <property type="project" value="InterPro"/>
</dbReference>
<evidence type="ECO:0000256" key="4">
    <source>
        <dbReference type="SAM" id="Coils"/>
    </source>
</evidence>
<dbReference type="PANTHER" id="PTHR46184">
    <property type="entry name" value="UNCONVENTIONAL MYOSIN-IXB-LIKE PROTEIN"/>
    <property type="match status" value="1"/>
</dbReference>
<evidence type="ECO:0000313" key="7">
    <source>
        <dbReference type="Proteomes" id="UP000325577"/>
    </source>
</evidence>
<dbReference type="EMBL" id="CM018049">
    <property type="protein sequence ID" value="KAA8519877.1"/>
    <property type="molecule type" value="Genomic_DNA"/>
</dbReference>
<evidence type="ECO:0000313" key="6">
    <source>
        <dbReference type="EMBL" id="KAA8519877.1"/>
    </source>
</evidence>
<reference evidence="6 7" key="1">
    <citation type="submission" date="2019-09" db="EMBL/GenBank/DDBJ databases">
        <title>A chromosome-level genome assembly of the Chinese tupelo Nyssa sinensis.</title>
        <authorList>
            <person name="Yang X."/>
            <person name="Kang M."/>
            <person name="Yang Y."/>
            <person name="Xiong H."/>
            <person name="Wang M."/>
            <person name="Zhang Z."/>
            <person name="Wang Z."/>
            <person name="Wu H."/>
            <person name="Ma T."/>
            <person name="Liu J."/>
            <person name="Xi Z."/>
        </authorList>
    </citation>
    <scope>NUCLEOTIDE SEQUENCE [LARGE SCALE GENOMIC DNA]</scope>
    <source>
        <strain evidence="6">J267</strain>
        <tissue evidence="6">Leaf</tissue>
    </source>
</reference>
<keyword evidence="2" id="KW-0963">Cytoplasm</keyword>
<dbReference type="GO" id="GO:0035556">
    <property type="term" value="P:intracellular signal transduction"/>
    <property type="evidence" value="ECO:0007669"/>
    <property type="project" value="InterPro"/>
</dbReference>
<proteinExistence type="predicted"/>
<gene>
    <name evidence="6" type="ORF">F0562_014213</name>
</gene>
<evidence type="ECO:0000256" key="1">
    <source>
        <dbReference type="ARBA" id="ARBA00004496"/>
    </source>
</evidence>
<accession>A0A5J4ZRU0</accession>
<dbReference type="OrthoDB" id="683848at2759"/>
<dbReference type="SMART" id="SM00015">
    <property type="entry name" value="IQ"/>
    <property type="match status" value="3"/>
</dbReference>
<dbReference type="Pfam" id="PF00612">
    <property type="entry name" value="IQ"/>
    <property type="match status" value="3"/>
</dbReference>
<dbReference type="Gene3D" id="1.20.5.190">
    <property type="match status" value="2"/>
</dbReference>
<name>A0A5J4ZRU0_9ASTE</name>
<feature type="coiled-coil region" evidence="4">
    <location>
        <begin position="283"/>
        <end position="331"/>
    </location>
</feature>
<sequence>MSSMTMMCSTANRSSLEIMLDTIQQREEQGLKNVPPALPVRPVSKARLPRARKELPINFQKGGLNPNDKEDEATKQENLKSSFELGVFSSERIEREALVESPRKQISAESDYIAASKLMSITPPAFTGECVCSEDGGFVLNKIGVGKDTRERELQGTLEIQKYFRGHQARCYYRKFKRGICTLQSFVRGENARKDYEVLIKRLTAIVVLQKHMKRRIAWRTLQKRQRAVLCLQAAIRGWLNRRHLRSTENSKKPIIKITKGTEKPDQKNSQTKDHVQLQSSILVDLQRRMLRADAALEEKEEENAALQQQLQQFEQKWAQYEAKMKSMEEMWQDQLTSLQFSFAAAKYSLAAEETKGQPGGVAASPKYHHHNACNVMCTGTRTPDGSTQVKFSDTSHDVGPQQMNGKLNAISHLGQHKMVFDDDASFLHEGKSGVSSSRMNPDIELQKLKLRFGTWTKDYKIRLLETKAMLQKLGHSEMEKSHRRWWRK</sequence>
<protein>
    <recommendedName>
        <fullName evidence="8">Myosin motor domain-containing protein</fullName>
    </recommendedName>
</protein>
<dbReference type="GO" id="GO:0005096">
    <property type="term" value="F:GTPase activator activity"/>
    <property type="evidence" value="ECO:0007669"/>
    <property type="project" value="InterPro"/>
</dbReference>
<dbReference type="GO" id="GO:0005516">
    <property type="term" value="F:calmodulin binding"/>
    <property type="evidence" value="ECO:0007669"/>
    <property type="project" value="UniProtKB-KW"/>
</dbReference>
<comment type="subcellular location">
    <subcellularLocation>
        <location evidence="1">Cytoplasm</location>
    </subcellularLocation>
</comment>
<keyword evidence="3" id="KW-0112">Calmodulin-binding</keyword>
<dbReference type="Proteomes" id="UP000325577">
    <property type="component" value="Linkage Group LG6"/>
</dbReference>
<feature type="region of interest" description="Disordered" evidence="5">
    <location>
        <begin position="51"/>
        <end position="76"/>
    </location>
</feature>
<dbReference type="InterPro" id="IPR000048">
    <property type="entry name" value="IQ_motif_EF-hand-BS"/>
</dbReference>
<evidence type="ECO:0000256" key="3">
    <source>
        <dbReference type="ARBA" id="ARBA00022860"/>
    </source>
</evidence>
<dbReference type="AlphaFoldDB" id="A0A5J4ZRU0"/>
<evidence type="ECO:0000256" key="5">
    <source>
        <dbReference type="SAM" id="MobiDB-lite"/>
    </source>
</evidence>
<dbReference type="GO" id="GO:0005884">
    <property type="term" value="C:actin filament"/>
    <property type="evidence" value="ECO:0007669"/>
    <property type="project" value="TreeGrafter"/>
</dbReference>
<evidence type="ECO:0008006" key="8">
    <source>
        <dbReference type="Google" id="ProtNLM"/>
    </source>
</evidence>
<evidence type="ECO:0000256" key="2">
    <source>
        <dbReference type="ARBA" id="ARBA00022490"/>
    </source>
</evidence>
<keyword evidence="7" id="KW-1185">Reference proteome</keyword>
<dbReference type="PROSITE" id="PS50096">
    <property type="entry name" value="IQ"/>
    <property type="match status" value="3"/>
</dbReference>
<organism evidence="6 7">
    <name type="scientific">Nyssa sinensis</name>
    <dbReference type="NCBI Taxonomy" id="561372"/>
    <lineage>
        <taxon>Eukaryota</taxon>
        <taxon>Viridiplantae</taxon>
        <taxon>Streptophyta</taxon>
        <taxon>Embryophyta</taxon>
        <taxon>Tracheophyta</taxon>
        <taxon>Spermatophyta</taxon>
        <taxon>Magnoliopsida</taxon>
        <taxon>eudicotyledons</taxon>
        <taxon>Gunneridae</taxon>
        <taxon>Pentapetalae</taxon>
        <taxon>asterids</taxon>
        <taxon>Cornales</taxon>
        <taxon>Nyssaceae</taxon>
        <taxon>Nyssa</taxon>
    </lineage>
</organism>
<keyword evidence="4" id="KW-0175">Coiled coil</keyword>
<dbReference type="GO" id="GO:0051015">
    <property type="term" value="F:actin filament binding"/>
    <property type="evidence" value="ECO:0007669"/>
    <property type="project" value="TreeGrafter"/>
</dbReference>